<evidence type="ECO:0000256" key="3">
    <source>
        <dbReference type="ARBA" id="ARBA00022946"/>
    </source>
</evidence>
<feature type="compositionally biased region" description="Acidic residues" evidence="4">
    <location>
        <begin position="191"/>
        <end position="200"/>
    </location>
</feature>
<dbReference type="EMBL" id="JANAVB010012200">
    <property type="protein sequence ID" value="KAJ6836201.1"/>
    <property type="molecule type" value="Genomic_DNA"/>
</dbReference>
<organism evidence="6 7">
    <name type="scientific">Iris pallida</name>
    <name type="common">Sweet iris</name>
    <dbReference type="NCBI Taxonomy" id="29817"/>
    <lineage>
        <taxon>Eukaryota</taxon>
        <taxon>Viridiplantae</taxon>
        <taxon>Streptophyta</taxon>
        <taxon>Embryophyta</taxon>
        <taxon>Tracheophyta</taxon>
        <taxon>Spermatophyta</taxon>
        <taxon>Magnoliopsida</taxon>
        <taxon>Liliopsida</taxon>
        <taxon>Asparagales</taxon>
        <taxon>Iridaceae</taxon>
        <taxon>Iridoideae</taxon>
        <taxon>Irideae</taxon>
        <taxon>Iris</taxon>
    </lineage>
</organism>
<comment type="subcellular location">
    <subcellularLocation>
        <location evidence="1">Plastid</location>
    </subcellularLocation>
</comment>
<evidence type="ECO:0000313" key="6">
    <source>
        <dbReference type="EMBL" id="KAJ6836201.1"/>
    </source>
</evidence>
<dbReference type="PANTHER" id="PTHR31906">
    <property type="entry name" value="PLASTID-LIPID-ASSOCIATED PROTEIN 4, CHLOROPLASTIC-RELATED"/>
    <property type="match status" value="1"/>
</dbReference>
<evidence type="ECO:0000256" key="4">
    <source>
        <dbReference type="SAM" id="MobiDB-lite"/>
    </source>
</evidence>
<protein>
    <submittedName>
        <fullName evidence="6">Plastid-lipid-associated protein 3, chloroplastic</fullName>
    </submittedName>
</protein>
<evidence type="ECO:0000259" key="5">
    <source>
        <dbReference type="Pfam" id="PF04755"/>
    </source>
</evidence>
<dbReference type="GO" id="GO:0009536">
    <property type="term" value="C:plastid"/>
    <property type="evidence" value="ECO:0007669"/>
    <property type="project" value="UniProtKB-SubCell"/>
</dbReference>
<dbReference type="Proteomes" id="UP001140949">
    <property type="component" value="Unassembled WGS sequence"/>
</dbReference>
<evidence type="ECO:0000313" key="7">
    <source>
        <dbReference type="Proteomes" id="UP001140949"/>
    </source>
</evidence>
<feature type="region of interest" description="Disordered" evidence="4">
    <location>
        <begin position="40"/>
        <end position="236"/>
    </location>
</feature>
<dbReference type="InterPro" id="IPR006843">
    <property type="entry name" value="PAP/fibrillin_dom"/>
</dbReference>
<comment type="caution">
    <text evidence="6">The sequence shown here is derived from an EMBL/GenBank/DDBJ whole genome shotgun (WGS) entry which is preliminary data.</text>
</comment>
<evidence type="ECO:0000256" key="1">
    <source>
        <dbReference type="ARBA" id="ARBA00004474"/>
    </source>
</evidence>
<reference evidence="6" key="2">
    <citation type="submission" date="2023-04" db="EMBL/GenBank/DDBJ databases">
        <authorList>
            <person name="Bruccoleri R.E."/>
            <person name="Oakeley E.J."/>
            <person name="Faust A.-M."/>
            <person name="Dessus-Babus S."/>
            <person name="Altorfer M."/>
            <person name="Burckhardt D."/>
            <person name="Oertli M."/>
            <person name="Naumann U."/>
            <person name="Petersen F."/>
            <person name="Wong J."/>
        </authorList>
    </citation>
    <scope>NUCLEOTIDE SEQUENCE</scope>
    <source>
        <strain evidence="6">GSM-AAB239-AS_SAM_17_03QT</strain>
        <tissue evidence="6">Leaf</tissue>
    </source>
</reference>
<dbReference type="AlphaFoldDB" id="A0AAX6H6L1"/>
<proteinExistence type="predicted"/>
<feature type="compositionally biased region" description="Low complexity" evidence="4">
    <location>
        <begin position="40"/>
        <end position="52"/>
    </location>
</feature>
<evidence type="ECO:0000256" key="2">
    <source>
        <dbReference type="ARBA" id="ARBA00022640"/>
    </source>
</evidence>
<gene>
    <name evidence="6" type="ORF">M6B38_326890</name>
</gene>
<dbReference type="InterPro" id="IPR039633">
    <property type="entry name" value="PAP"/>
</dbReference>
<reference evidence="6" key="1">
    <citation type="journal article" date="2023" name="GigaByte">
        <title>Genome assembly of the bearded iris, Iris pallida Lam.</title>
        <authorList>
            <person name="Bruccoleri R.E."/>
            <person name="Oakeley E.J."/>
            <person name="Faust A.M.E."/>
            <person name="Altorfer M."/>
            <person name="Dessus-Babus S."/>
            <person name="Burckhardt D."/>
            <person name="Oertli M."/>
            <person name="Naumann U."/>
            <person name="Petersen F."/>
            <person name="Wong J."/>
        </authorList>
    </citation>
    <scope>NUCLEOTIDE SEQUENCE</scope>
    <source>
        <strain evidence="6">GSM-AAB239-AS_SAM_17_03QT</strain>
    </source>
</reference>
<accession>A0AAX6H6L1</accession>
<dbReference type="Pfam" id="PF04755">
    <property type="entry name" value="PAP_fibrillin"/>
    <property type="match status" value="1"/>
</dbReference>
<keyword evidence="3" id="KW-0809">Transit peptide</keyword>
<sequence>MNQLTLLQNATALHSSSSSAASSMASLLFLSPFLHSRNPRNLPLQRNPNPKNLQKHSIAISAAKSDQGPDPKPGFPGLPGIIPNPLDPIFSQQKPDPEEKPLVSGFSRKNPNYNPKPEPGGAKKPPPPRNPSSATSFSRKDQSRKTPTPPDQGETLKPDTRKVPDPQPDPPADKETGAITDESGTAPGDTPPEEDEEEEPAAAPSPPEPQVDEDGSGGGGGADSLLPENGSAVLPDSRVGDLKRMLVGMVSGTDYGFTVSADVRGEIFELVSLLEAKNPTLAPTEEPEKLDGNWILQYTAFSELLPLVAVGTIPLVKVKQISQAIDTKSMTVVNAATISNPFASFSFSATASFEVVSSSRVQVRFKEGDFPPPEIFSAVDLPAEVEIFGRKISLVPVQQTLNPLQEAFASITRSISGLSPLKVPFPGSSAQSWLLTTYLDEDFRISRGDGGLFVLVKEGSPLLDNSS</sequence>
<feature type="domain" description="Plastid lipid-associated protein/fibrillin conserved" evidence="5">
    <location>
        <begin position="241"/>
        <end position="455"/>
    </location>
</feature>
<feature type="compositionally biased region" description="Basic and acidic residues" evidence="4">
    <location>
        <begin position="154"/>
        <end position="164"/>
    </location>
</feature>
<name>A0AAX6H6L1_IRIPA</name>
<keyword evidence="7" id="KW-1185">Reference proteome</keyword>
<keyword evidence="2" id="KW-0934">Plastid</keyword>
<feature type="compositionally biased region" description="Pro residues" evidence="4">
    <location>
        <begin position="114"/>
        <end position="130"/>
    </location>
</feature>